<dbReference type="InterPro" id="IPR035940">
    <property type="entry name" value="CAP_sf"/>
</dbReference>
<evidence type="ECO:0000256" key="3">
    <source>
        <dbReference type="ARBA" id="ARBA00023180"/>
    </source>
</evidence>
<evidence type="ECO:0000256" key="5">
    <source>
        <dbReference type="SAM" id="Phobius"/>
    </source>
</evidence>
<dbReference type="Pfam" id="PF00041">
    <property type="entry name" value="fn3"/>
    <property type="match status" value="1"/>
</dbReference>
<keyword evidence="2" id="KW-1015">Disulfide bond</keyword>
<protein>
    <submittedName>
        <fullName evidence="9">PI16 protein</fullName>
    </submittedName>
</protein>
<dbReference type="Proteomes" id="UP000838412">
    <property type="component" value="Chromosome 6"/>
</dbReference>
<feature type="chain" id="PRO_5035458723" evidence="6">
    <location>
        <begin position="21"/>
        <end position="673"/>
    </location>
</feature>
<dbReference type="Gene3D" id="3.40.33.10">
    <property type="entry name" value="CAP"/>
    <property type="match status" value="1"/>
</dbReference>
<dbReference type="PROSITE" id="PS51034">
    <property type="entry name" value="ZP_2"/>
    <property type="match status" value="1"/>
</dbReference>
<gene>
    <name evidence="9" type="primary">PI16</name>
    <name evidence="9" type="ORF">BLAG_LOCUS21541</name>
</gene>
<dbReference type="PANTHER" id="PTHR14002">
    <property type="entry name" value="ENDOGLIN/TGF-BETA RECEPTOR TYPE III"/>
    <property type="match status" value="1"/>
</dbReference>
<dbReference type="Gene3D" id="2.60.40.4100">
    <property type="entry name" value="Zona pellucida, ZP-C domain"/>
    <property type="match status" value="1"/>
</dbReference>
<feature type="domain" description="ZP" evidence="8">
    <location>
        <begin position="336"/>
        <end position="581"/>
    </location>
</feature>
<dbReference type="PROSITE" id="PS50853">
    <property type="entry name" value="FN3"/>
    <property type="match status" value="1"/>
</dbReference>
<dbReference type="PRINTS" id="PR00023">
    <property type="entry name" value="ZPELLUCIDA"/>
</dbReference>
<evidence type="ECO:0000256" key="6">
    <source>
        <dbReference type="SAM" id="SignalP"/>
    </source>
</evidence>
<dbReference type="InterPro" id="IPR048290">
    <property type="entry name" value="ZP_chr"/>
</dbReference>
<keyword evidence="5" id="KW-0812">Transmembrane</keyword>
<dbReference type="Gene3D" id="2.60.40.3210">
    <property type="entry name" value="Zona pellucida, ZP-N domain"/>
    <property type="match status" value="1"/>
</dbReference>
<dbReference type="InterPro" id="IPR055355">
    <property type="entry name" value="ZP-C"/>
</dbReference>
<evidence type="ECO:0000313" key="10">
    <source>
        <dbReference type="Proteomes" id="UP000838412"/>
    </source>
</evidence>
<keyword evidence="1 6" id="KW-0732">Signal</keyword>
<evidence type="ECO:0000259" key="7">
    <source>
        <dbReference type="PROSITE" id="PS50853"/>
    </source>
</evidence>
<dbReference type="InterPro" id="IPR001283">
    <property type="entry name" value="CRISP-related"/>
</dbReference>
<dbReference type="InterPro" id="IPR001507">
    <property type="entry name" value="ZP_dom"/>
</dbReference>
<dbReference type="SMART" id="SM00198">
    <property type="entry name" value="SCP"/>
    <property type="match status" value="1"/>
</dbReference>
<keyword evidence="3" id="KW-0325">Glycoprotein</keyword>
<keyword evidence="10" id="KW-1185">Reference proteome</keyword>
<dbReference type="SMART" id="SM00241">
    <property type="entry name" value="ZP"/>
    <property type="match status" value="1"/>
</dbReference>
<evidence type="ECO:0000259" key="8">
    <source>
        <dbReference type="PROSITE" id="PS51034"/>
    </source>
</evidence>
<evidence type="ECO:0000256" key="1">
    <source>
        <dbReference type="ARBA" id="ARBA00022729"/>
    </source>
</evidence>
<dbReference type="AlphaFoldDB" id="A0A8K0EZW3"/>
<dbReference type="SUPFAM" id="SSF55797">
    <property type="entry name" value="PR-1-like"/>
    <property type="match status" value="1"/>
</dbReference>
<dbReference type="SMART" id="SM00060">
    <property type="entry name" value="FN3"/>
    <property type="match status" value="1"/>
</dbReference>
<dbReference type="EMBL" id="OV696691">
    <property type="protein sequence ID" value="CAH1268714.1"/>
    <property type="molecule type" value="Genomic_DNA"/>
</dbReference>
<feature type="compositionally biased region" description="Basic and acidic residues" evidence="4">
    <location>
        <begin position="37"/>
        <end position="53"/>
    </location>
</feature>
<keyword evidence="5" id="KW-1133">Transmembrane helix</keyword>
<reference evidence="9" key="1">
    <citation type="submission" date="2022-01" db="EMBL/GenBank/DDBJ databases">
        <authorList>
            <person name="Braso-Vives M."/>
        </authorList>
    </citation>
    <scope>NUCLEOTIDE SEQUENCE</scope>
</reference>
<feature type="domain" description="Fibronectin type-III" evidence="7">
    <location>
        <begin position="242"/>
        <end position="333"/>
    </location>
</feature>
<dbReference type="Pfam" id="PF23344">
    <property type="entry name" value="ZP-N"/>
    <property type="match status" value="1"/>
</dbReference>
<accession>A0A8K0EZW3</accession>
<dbReference type="InterPro" id="IPR014044">
    <property type="entry name" value="CAP_dom"/>
</dbReference>
<dbReference type="Pfam" id="PF00100">
    <property type="entry name" value="Zona_pellucida"/>
    <property type="match status" value="1"/>
</dbReference>
<dbReference type="InterPro" id="IPR036116">
    <property type="entry name" value="FN3_sf"/>
</dbReference>
<proteinExistence type="predicted"/>
<sequence length="673" mass="73003">MRAVTICVLLYVWTAGPAAAQHGGLYSRDQGVREVDGRARDRGARGELGEAARRSSRARRSASDDDIAVLLRAHNAARAAATPTAANMKNMFWDDRLAFKAQTYSAKCRYRPNPDASVGGEGFDTAGENLFASPASADLTAVVASWQADGSRYDFASNTCAEGADCSRYTQLMWATSYKVGCGWTVCPRLDNFDGSDVFFLVCNYGPEGNAAGARPYVSGAACSRCSFGNVCTEDGLCIMDAPEDITVTDVTFSSVSVSWTGSTSFVINYVLTYARQGGREREVLPAPGPRDTSATIEDLFAGTDYVITLKATGTLMESLPVTVTQATESVIVNVECDATSMGVQIPLAGLPGINSSRVRLSDPQCRGAVDSDTLVVRTDLTECGTTSQTTNGSDVIAFTNELIIDASPGQEVMSWPISCNFLVADWVGFEGEGLLFEIPKPSIQVEDGEHKFNFNMHVFQSEAFASPFRTSDYPISVFPFEPLYFGLFVDTSLPGYVMFAETCFATPSPDPQATPRYNIIENGCNVDESLTVYDTSQLEFRFSISSTQFQAESMVYVHCRMIVCMEDDSRSRCAQGCVDPNAPIRSRRRRSRDGGEDKRQALMKQGPILIVHEKDDPVVLWSVIACVLGVAYPALCAAAVCCWCVRRRRRAKTAAGKPDGFGGSINLGFVRH</sequence>
<dbReference type="SUPFAM" id="SSF49265">
    <property type="entry name" value="Fibronectin type III"/>
    <property type="match status" value="1"/>
</dbReference>
<feature type="transmembrane region" description="Helical" evidence="5">
    <location>
        <begin position="619"/>
        <end position="646"/>
    </location>
</feature>
<dbReference type="InterPro" id="IPR042235">
    <property type="entry name" value="ZP-C_dom"/>
</dbReference>
<dbReference type="InterPro" id="IPR055356">
    <property type="entry name" value="ZP-N"/>
</dbReference>
<dbReference type="CDD" id="cd00063">
    <property type="entry name" value="FN3"/>
    <property type="match status" value="1"/>
</dbReference>
<dbReference type="Gene3D" id="2.60.40.10">
    <property type="entry name" value="Immunoglobulins"/>
    <property type="match status" value="1"/>
</dbReference>
<feature type="region of interest" description="Disordered" evidence="4">
    <location>
        <begin position="37"/>
        <end position="59"/>
    </location>
</feature>
<feature type="signal peptide" evidence="6">
    <location>
        <begin position="1"/>
        <end position="20"/>
    </location>
</feature>
<keyword evidence="5" id="KW-0472">Membrane</keyword>
<evidence type="ECO:0000256" key="2">
    <source>
        <dbReference type="ARBA" id="ARBA00023157"/>
    </source>
</evidence>
<evidence type="ECO:0000256" key="4">
    <source>
        <dbReference type="SAM" id="MobiDB-lite"/>
    </source>
</evidence>
<dbReference type="OrthoDB" id="43654at2759"/>
<dbReference type="InterPro" id="IPR013783">
    <property type="entry name" value="Ig-like_fold"/>
</dbReference>
<evidence type="ECO:0000313" key="9">
    <source>
        <dbReference type="EMBL" id="CAH1268714.1"/>
    </source>
</evidence>
<organism evidence="9 10">
    <name type="scientific">Branchiostoma lanceolatum</name>
    <name type="common">Common lancelet</name>
    <name type="synonym">Amphioxus lanceolatum</name>
    <dbReference type="NCBI Taxonomy" id="7740"/>
    <lineage>
        <taxon>Eukaryota</taxon>
        <taxon>Metazoa</taxon>
        <taxon>Chordata</taxon>
        <taxon>Cephalochordata</taxon>
        <taxon>Leptocardii</taxon>
        <taxon>Amphioxiformes</taxon>
        <taxon>Branchiostomatidae</taxon>
        <taxon>Branchiostoma</taxon>
    </lineage>
</organism>
<dbReference type="InterPro" id="IPR003961">
    <property type="entry name" value="FN3_dom"/>
</dbReference>
<dbReference type="PANTHER" id="PTHR14002:SF43">
    <property type="entry name" value="DELTA-LIKE PROTEIN"/>
    <property type="match status" value="1"/>
</dbReference>
<dbReference type="Pfam" id="PF00188">
    <property type="entry name" value="CAP"/>
    <property type="match status" value="1"/>
</dbReference>
<dbReference type="PRINTS" id="PR00837">
    <property type="entry name" value="V5TPXLIKE"/>
</dbReference>
<name>A0A8K0EZW3_BRALA</name>